<organism evidence="2">
    <name type="scientific">Micrurus carvalhoi</name>
    <dbReference type="NCBI Taxonomy" id="3147026"/>
    <lineage>
        <taxon>Eukaryota</taxon>
        <taxon>Metazoa</taxon>
        <taxon>Chordata</taxon>
        <taxon>Craniata</taxon>
        <taxon>Vertebrata</taxon>
        <taxon>Euteleostomi</taxon>
        <taxon>Lepidosauria</taxon>
        <taxon>Squamata</taxon>
        <taxon>Bifurcata</taxon>
        <taxon>Unidentata</taxon>
        <taxon>Episquamata</taxon>
        <taxon>Toxicofera</taxon>
        <taxon>Serpentes</taxon>
        <taxon>Colubroidea</taxon>
        <taxon>Elapidae</taxon>
        <taxon>Elapinae</taxon>
        <taxon>Micrurus</taxon>
    </lineage>
</organism>
<name>A0A2H6NAR8_9SAUR</name>
<proteinExistence type="predicted"/>
<reference evidence="2" key="1">
    <citation type="submission" date="2017-07" db="EMBL/GenBank/DDBJ databases">
        <authorList>
            <person name="Mikheyev A."/>
            <person name="Grau M."/>
        </authorList>
    </citation>
    <scope>NUCLEOTIDE SEQUENCE</scope>
    <source>
        <tissue evidence="2">Venom_gland</tissue>
    </source>
</reference>
<evidence type="ECO:0000313" key="2">
    <source>
        <dbReference type="EMBL" id="LAA28371.1"/>
    </source>
</evidence>
<feature type="signal peptide" evidence="1">
    <location>
        <begin position="1"/>
        <end position="22"/>
    </location>
</feature>
<protein>
    <recommendedName>
        <fullName evidence="3">Secreted protein</fullName>
    </recommendedName>
</protein>
<reference evidence="2" key="2">
    <citation type="submission" date="2017-12" db="EMBL/GenBank/DDBJ databases">
        <title>Coralsnake Venomics: Analyses of Venom Gland Transcriptomes and Proteomes of Six Brazilian Taxa.</title>
        <authorList>
            <person name="Aird S.D."/>
            <person name="Jorge da Silva N."/>
            <person name="Qiu L."/>
            <person name="Villar-Briones A."/>
            <person name="Aparecida-Saddi V."/>
            <person name="Campos-Telles M.P."/>
            <person name="Grau M."/>
            <person name="Mikheyev A.S."/>
        </authorList>
    </citation>
    <scope>NUCLEOTIDE SEQUENCE</scope>
    <source>
        <tissue evidence="2">Venom_gland</tissue>
    </source>
</reference>
<sequence length="304" mass="30981">MVPAAALSLGLPLLQLLGTVGAIDLLQVEDERFVGQGDGALLAVEAVLVPGVAFVAHHVGAFPKACNGVLATVALLSHERLVAIHTVELVFHRSEALSAQLLGASGTHKTLGVVRLILVGDSSGSDGILTLHAILGKLLLVAGNTKDLISFGEETGGANHLLALAADETILVPDSLLVLHVLITCHNGLLAAFAFRSILVGGAFVTPHLVVLLQHEGLVHQRCGTLEAAETVVVPVAVLEVQLLRISPDGLPALGTGVGAKLLKALDAAVASFLLHILLPVQRGATIVAVKALGHGAHGVAAGT</sequence>
<evidence type="ECO:0000256" key="1">
    <source>
        <dbReference type="SAM" id="SignalP"/>
    </source>
</evidence>
<accession>A0A2H6NAR8</accession>
<keyword evidence="1" id="KW-0732">Signal</keyword>
<dbReference type="AlphaFoldDB" id="A0A2H6NAR8"/>
<dbReference type="EMBL" id="IACI01072995">
    <property type="protein sequence ID" value="LAA28371.1"/>
    <property type="molecule type" value="Transcribed_RNA"/>
</dbReference>
<feature type="chain" id="PRO_5014119214" description="Secreted protein" evidence="1">
    <location>
        <begin position="23"/>
        <end position="304"/>
    </location>
</feature>
<evidence type="ECO:0008006" key="3">
    <source>
        <dbReference type="Google" id="ProtNLM"/>
    </source>
</evidence>